<dbReference type="STRING" id="62062.ENSHHUP00000025550"/>
<reference evidence="2" key="1">
    <citation type="submission" date="2018-06" db="EMBL/GenBank/DDBJ databases">
        <title>Genome assembly of Danube salmon.</title>
        <authorList>
            <person name="Macqueen D.J."/>
            <person name="Gundappa M.K."/>
        </authorList>
    </citation>
    <scope>NUCLEOTIDE SEQUENCE [LARGE SCALE GENOMIC DNA]</scope>
</reference>
<dbReference type="Ensembl" id="ENSHHUT00000026558.1">
    <property type="protein sequence ID" value="ENSHHUP00000025550.1"/>
    <property type="gene ID" value="ENSHHUG00000016114.1"/>
</dbReference>
<keyword evidence="2" id="KW-1185">Reference proteome</keyword>
<reference evidence="1" key="3">
    <citation type="submission" date="2025-09" db="UniProtKB">
        <authorList>
            <consortium name="Ensembl"/>
        </authorList>
    </citation>
    <scope>IDENTIFICATION</scope>
</reference>
<dbReference type="AlphaFoldDB" id="A0A4W5LJP4"/>
<evidence type="ECO:0000313" key="1">
    <source>
        <dbReference type="Ensembl" id="ENSHHUP00000025550.1"/>
    </source>
</evidence>
<dbReference type="Proteomes" id="UP000314982">
    <property type="component" value="Unassembled WGS sequence"/>
</dbReference>
<accession>A0A4W5LJP4</accession>
<name>A0A4W5LJP4_9TELE</name>
<reference evidence="1" key="2">
    <citation type="submission" date="2025-08" db="UniProtKB">
        <authorList>
            <consortium name="Ensembl"/>
        </authorList>
    </citation>
    <scope>IDENTIFICATION</scope>
</reference>
<protein>
    <submittedName>
        <fullName evidence="1">Uncharacterized protein</fullName>
    </submittedName>
</protein>
<organism evidence="1 2">
    <name type="scientific">Hucho hucho</name>
    <name type="common">huchen</name>
    <dbReference type="NCBI Taxonomy" id="62062"/>
    <lineage>
        <taxon>Eukaryota</taxon>
        <taxon>Metazoa</taxon>
        <taxon>Chordata</taxon>
        <taxon>Craniata</taxon>
        <taxon>Vertebrata</taxon>
        <taxon>Euteleostomi</taxon>
        <taxon>Actinopterygii</taxon>
        <taxon>Neopterygii</taxon>
        <taxon>Teleostei</taxon>
        <taxon>Protacanthopterygii</taxon>
        <taxon>Salmoniformes</taxon>
        <taxon>Salmonidae</taxon>
        <taxon>Salmoninae</taxon>
        <taxon>Hucho</taxon>
    </lineage>
</organism>
<proteinExistence type="predicted"/>
<evidence type="ECO:0000313" key="2">
    <source>
        <dbReference type="Proteomes" id="UP000314982"/>
    </source>
</evidence>
<sequence>MDDREMMRVEGGFEEDIIHGATASNLLLEAEPGPAQLPDKSNHLEYDDFGDTMENNEGGMLVDKLLSQEDGGGIFDDPPAITASVIPPDHGDDEDDFDNLQSRTFFTHTNVVIFKKSVDLSFSRVRKKSV</sequence>